<accession>A0ABS8SLB6</accession>
<organism evidence="1 2">
    <name type="scientific">Datura stramonium</name>
    <name type="common">Jimsonweed</name>
    <name type="synonym">Common thornapple</name>
    <dbReference type="NCBI Taxonomy" id="4076"/>
    <lineage>
        <taxon>Eukaryota</taxon>
        <taxon>Viridiplantae</taxon>
        <taxon>Streptophyta</taxon>
        <taxon>Embryophyta</taxon>
        <taxon>Tracheophyta</taxon>
        <taxon>Spermatophyta</taxon>
        <taxon>Magnoliopsida</taxon>
        <taxon>eudicotyledons</taxon>
        <taxon>Gunneridae</taxon>
        <taxon>Pentapetalae</taxon>
        <taxon>asterids</taxon>
        <taxon>lamiids</taxon>
        <taxon>Solanales</taxon>
        <taxon>Solanaceae</taxon>
        <taxon>Solanoideae</taxon>
        <taxon>Datureae</taxon>
        <taxon>Datura</taxon>
    </lineage>
</organism>
<sequence length="144" mass="15470">IAASSVEFGKSGYMVLFCGGVEVVEEGGSLRLRLGSESERIGNMRWWIDGCSHEWLGMNGISLVSGYIKGLRYDGISQAGVIVGWEKKLLGFITLVVKSVQHHGKCQVVAELGIEVVVGCKDSLSELSINDGNGVWGVILLLDT</sequence>
<dbReference type="Proteomes" id="UP000823775">
    <property type="component" value="Unassembled WGS sequence"/>
</dbReference>
<gene>
    <name evidence="1" type="ORF">HAX54_041789</name>
</gene>
<name>A0ABS8SLB6_DATST</name>
<reference evidence="1 2" key="1">
    <citation type="journal article" date="2021" name="BMC Genomics">
        <title>Datura genome reveals duplications of psychoactive alkaloid biosynthetic genes and high mutation rate following tissue culture.</title>
        <authorList>
            <person name="Rajewski A."/>
            <person name="Carter-House D."/>
            <person name="Stajich J."/>
            <person name="Litt A."/>
        </authorList>
    </citation>
    <scope>NUCLEOTIDE SEQUENCE [LARGE SCALE GENOMIC DNA]</scope>
    <source>
        <strain evidence="1">AR-01</strain>
    </source>
</reference>
<comment type="caution">
    <text evidence="1">The sequence shown here is derived from an EMBL/GenBank/DDBJ whole genome shotgun (WGS) entry which is preliminary data.</text>
</comment>
<dbReference type="EMBL" id="JACEIK010000606">
    <property type="protein sequence ID" value="MCD7459734.1"/>
    <property type="molecule type" value="Genomic_DNA"/>
</dbReference>
<feature type="non-terminal residue" evidence="1">
    <location>
        <position position="1"/>
    </location>
</feature>
<proteinExistence type="predicted"/>
<protein>
    <submittedName>
        <fullName evidence="1">Uncharacterized protein</fullName>
    </submittedName>
</protein>
<evidence type="ECO:0000313" key="1">
    <source>
        <dbReference type="EMBL" id="MCD7459734.1"/>
    </source>
</evidence>
<keyword evidence="2" id="KW-1185">Reference proteome</keyword>
<evidence type="ECO:0000313" key="2">
    <source>
        <dbReference type="Proteomes" id="UP000823775"/>
    </source>
</evidence>